<evidence type="ECO:0000259" key="4">
    <source>
        <dbReference type="PROSITE" id="PS50090"/>
    </source>
</evidence>
<sequence length="211" mass="24395">MAEEDAYIIRRRAEAASFTTIASELASHSRQDVNTRWRDLVALGKVSGISTLKERQEGMTDGQYKHILALREKGLKWREIASHLQQRLAIVKNTFYLKSLQQNANAAFQRWTDADIAMLTRLREEDRKSWTEIANTMNRSYKSVTAKYHEVSPRVSGPAHRSRVHWTKTEDEKLLQLVKQHGTKWSSLSGLIESRTVHAMRQRYTGTLRKS</sequence>
<feature type="domain" description="HTH myb-type" evidence="5">
    <location>
        <begin position="163"/>
        <end position="211"/>
    </location>
</feature>
<feature type="domain" description="Myb-like" evidence="4">
    <location>
        <begin position="158"/>
        <end position="208"/>
    </location>
</feature>
<dbReference type="GO" id="GO:0005634">
    <property type="term" value="C:nucleus"/>
    <property type="evidence" value="ECO:0007669"/>
    <property type="project" value="UniProtKB-SubCell"/>
</dbReference>
<dbReference type="PANTHER" id="PTHR46380">
    <property type="entry name" value="CYCLIN-D-BINDING MYB-LIKE TRANSCRIPTION FACTOR 1"/>
    <property type="match status" value="1"/>
</dbReference>
<evidence type="ECO:0000256" key="3">
    <source>
        <dbReference type="ARBA" id="ARBA00023242"/>
    </source>
</evidence>
<accession>A0A9P3CHM4</accession>
<dbReference type="SMART" id="SM00717">
    <property type="entry name" value="SANT"/>
    <property type="match status" value="2"/>
</dbReference>
<evidence type="ECO:0000259" key="5">
    <source>
        <dbReference type="PROSITE" id="PS51294"/>
    </source>
</evidence>
<gene>
    <name evidence="6" type="ORF">CKM354_000217400</name>
</gene>
<evidence type="ECO:0000313" key="7">
    <source>
        <dbReference type="Proteomes" id="UP000825890"/>
    </source>
</evidence>
<evidence type="ECO:0000313" key="6">
    <source>
        <dbReference type="EMBL" id="GIZ38773.1"/>
    </source>
</evidence>
<dbReference type="Gene3D" id="1.10.10.60">
    <property type="entry name" value="Homeodomain-like"/>
    <property type="match status" value="1"/>
</dbReference>
<comment type="caution">
    <text evidence="6">The sequence shown here is derived from an EMBL/GenBank/DDBJ whole genome shotgun (WGS) entry which is preliminary data.</text>
</comment>
<dbReference type="InterPro" id="IPR001005">
    <property type="entry name" value="SANT/Myb"/>
</dbReference>
<protein>
    <submittedName>
        <fullName evidence="6">Uncharacterized protein</fullName>
    </submittedName>
</protein>
<dbReference type="InterPro" id="IPR009057">
    <property type="entry name" value="Homeodomain-like_sf"/>
</dbReference>
<dbReference type="PANTHER" id="PTHR46380:SF2">
    <property type="entry name" value="CYCLIN-D-BINDING MYB-LIKE TRANSCRIPTION FACTOR 1"/>
    <property type="match status" value="1"/>
</dbReference>
<evidence type="ECO:0000256" key="1">
    <source>
        <dbReference type="ARBA" id="ARBA00004123"/>
    </source>
</evidence>
<evidence type="ECO:0000256" key="2">
    <source>
        <dbReference type="ARBA" id="ARBA00023125"/>
    </source>
</evidence>
<keyword evidence="2" id="KW-0238">DNA-binding</keyword>
<dbReference type="OrthoDB" id="2143914at2759"/>
<organism evidence="6 7">
    <name type="scientific">Cercospora kikuchii</name>
    <dbReference type="NCBI Taxonomy" id="84275"/>
    <lineage>
        <taxon>Eukaryota</taxon>
        <taxon>Fungi</taxon>
        <taxon>Dikarya</taxon>
        <taxon>Ascomycota</taxon>
        <taxon>Pezizomycotina</taxon>
        <taxon>Dothideomycetes</taxon>
        <taxon>Dothideomycetidae</taxon>
        <taxon>Mycosphaerellales</taxon>
        <taxon>Mycosphaerellaceae</taxon>
        <taxon>Cercospora</taxon>
    </lineage>
</organism>
<dbReference type="GO" id="GO:0003700">
    <property type="term" value="F:DNA-binding transcription factor activity"/>
    <property type="evidence" value="ECO:0007669"/>
    <property type="project" value="TreeGrafter"/>
</dbReference>
<dbReference type="PROSITE" id="PS51294">
    <property type="entry name" value="HTH_MYB"/>
    <property type="match status" value="1"/>
</dbReference>
<keyword evidence="3" id="KW-0539">Nucleus</keyword>
<name>A0A9P3CHM4_9PEZI</name>
<reference evidence="6 7" key="1">
    <citation type="submission" date="2021-01" db="EMBL/GenBank/DDBJ databases">
        <title>Cercospora kikuchii MAFF 305040 whole genome shotgun sequence.</title>
        <authorList>
            <person name="Kashiwa T."/>
            <person name="Suzuki T."/>
        </authorList>
    </citation>
    <scope>NUCLEOTIDE SEQUENCE [LARGE SCALE GENOMIC DNA]</scope>
    <source>
        <strain evidence="6 7">MAFF 305040</strain>
    </source>
</reference>
<dbReference type="GO" id="GO:0000976">
    <property type="term" value="F:transcription cis-regulatory region binding"/>
    <property type="evidence" value="ECO:0007669"/>
    <property type="project" value="TreeGrafter"/>
</dbReference>
<keyword evidence="7" id="KW-1185">Reference proteome</keyword>
<dbReference type="EMBL" id="BOLY01000001">
    <property type="protein sequence ID" value="GIZ38773.1"/>
    <property type="molecule type" value="Genomic_DNA"/>
</dbReference>
<dbReference type="Pfam" id="PF00249">
    <property type="entry name" value="Myb_DNA-binding"/>
    <property type="match status" value="1"/>
</dbReference>
<dbReference type="GeneID" id="68287749"/>
<dbReference type="InterPro" id="IPR051651">
    <property type="entry name" value="DMTF1_DNA-bind_reg"/>
</dbReference>
<dbReference type="Proteomes" id="UP000825890">
    <property type="component" value="Unassembled WGS sequence"/>
</dbReference>
<dbReference type="PROSITE" id="PS50090">
    <property type="entry name" value="MYB_LIKE"/>
    <property type="match status" value="1"/>
</dbReference>
<dbReference type="RefSeq" id="XP_044653260.1">
    <property type="nucleotide sequence ID" value="XM_044797325.1"/>
</dbReference>
<dbReference type="SUPFAM" id="SSF46689">
    <property type="entry name" value="Homeodomain-like"/>
    <property type="match status" value="1"/>
</dbReference>
<dbReference type="CDD" id="cd00167">
    <property type="entry name" value="SANT"/>
    <property type="match status" value="1"/>
</dbReference>
<proteinExistence type="predicted"/>
<dbReference type="InterPro" id="IPR017930">
    <property type="entry name" value="Myb_dom"/>
</dbReference>
<comment type="subcellular location">
    <subcellularLocation>
        <location evidence="1">Nucleus</location>
    </subcellularLocation>
</comment>
<dbReference type="AlphaFoldDB" id="A0A9P3CHM4"/>